<dbReference type="AlphaFoldDB" id="A0A084Y5R7"/>
<dbReference type="EMBL" id="JDSS02000005">
    <property type="protein sequence ID" value="KFB70061.1"/>
    <property type="molecule type" value="Genomic_DNA"/>
</dbReference>
<sequence>MEVVCPASQAAVDVSHDISQGDGGQFPAREFRQPRLDFLQRFVCWPDIRVRFSSLGPSTHLNRETQEVEACLGGVHDVGLRLVEAEVQTVQDMTHHFQRFLYLFSAQDDKVVRVTHEMCG</sequence>
<evidence type="ECO:0000313" key="1">
    <source>
        <dbReference type="EMBL" id="KFB70061.1"/>
    </source>
</evidence>
<accession>A0A084Y5R7</accession>
<protein>
    <submittedName>
        <fullName evidence="1">Uncharacterized protein</fullName>
    </submittedName>
</protein>
<organism evidence="1 2">
    <name type="scientific">Candidatus Accumulibacter vicinus</name>
    <dbReference type="NCBI Taxonomy" id="2954382"/>
    <lineage>
        <taxon>Bacteria</taxon>
        <taxon>Pseudomonadati</taxon>
        <taxon>Pseudomonadota</taxon>
        <taxon>Betaproteobacteria</taxon>
        <taxon>Candidatus Accumulibacter</taxon>
    </lineage>
</organism>
<reference evidence="1 2" key="1">
    <citation type="submission" date="2014-07" db="EMBL/GenBank/DDBJ databases">
        <title>Expanding our view of genomic diversity in Candidatus Accumulibacter clades.</title>
        <authorList>
            <person name="Skennerton C.T."/>
            <person name="Barr J.J."/>
            <person name="Slater F.R."/>
            <person name="Bond P.L."/>
            <person name="Tyson G.W."/>
        </authorList>
    </citation>
    <scope>NUCLEOTIDE SEQUENCE [LARGE SCALE GENOMIC DNA]</scope>
    <source>
        <strain evidence="2">SK-01</strain>
    </source>
</reference>
<proteinExistence type="predicted"/>
<dbReference type="STRING" id="1457154.CAPSK01_000211"/>
<name>A0A084Y5R7_9PROT</name>
<gene>
    <name evidence="1" type="ORF">CAPSK01_000211</name>
</gene>
<comment type="caution">
    <text evidence="1">The sequence shown here is derived from an EMBL/GenBank/DDBJ whole genome shotgun (WGS) entry which is preliminary data.</text>
</comment>
<dbReference type="Proteomes" id="UP000019812">
    <property type="component" value="Unassembled WGS sequence"/>
</dbReference>
<evidence type="ECO:0000313" key="2">
    <source>
        <dbReference type="Proteomes" id="UP000019812"/>
    </source>
</evidence>